<name>A0ABU2Q0G3_9ACTN</name>
<gene>
    <name evidence="2" type="ORF">RM705_22380</name>
</gene>
<dbReference type="Pfam" id="PF01636">
    <property type="entry name" value="APH"/>
    <property type="match status" value="1"/>
</dbReference>
<dbReference type="Proteomes" id="UP001183881">
    <property type="component" value="Unassembled WGS sequence"/>
</dbReference>
<comment type="caution">
    <text evidence="2">The sequence shown here is derived from an EMBL/GenBank/DDBJ whole genome shotgun (WGS) entry which is preliminary data.</text>
</comment>
<dbReference type="InterPro" id="IPR011009">
    <property type="entry name" value="Kinase-like_dom_sf"/>
</dbReference>
<proteinExistence type="predicted"/>
<sequence length="280" mass="30978">MEPPELRRAVEAARATAAELGLETDDVTVIHNSDRVVLRLLPCDVLLRVAPPGHLADSEFEVEVARALATTDAPVAELDPRVPPKVHVRDTFAISLWTYYEPLGTDITPPAYATAFLRHHAALRHTDLNAPHFTDRVTAALRVVNDADQSPDLPPADRRFLADTLTALSAEISTGGAPDQLLHGEPHPGNLLNTTTGPLFVDLATCCRGPIEFDLAHAPEEVAEHYPGADQPLINRCRALNWAMFSAWRWREADQMPDRAHWRAEGLNKVRTALDRCRRD</sequence>
<reference evidence="3" key="1">
    <citation type="submission" date="2023-07" db="EMBL/GenBank/DDBJ databases">
        <title>30 novel species of actinomycetes from the DSMZ collection.</title>
        <authorList>
            <person name="Nouioui I."/>
        </authorList>
    </citation>
    <scope>NUCLEOTIDE SEQUENCE [LARGE SCALE GENOMIC DNA]</scope>
    <source>
        <strain evidence="3">DSM 41636</strain>
    </source>
</reference>
<evidence type="ECO:0000313" key="2">
    <source>
        <dbReference type="EMBL" id="MDT0397414.1"/>
    </source>
</evidence>
<organism evidence="2 3">
    <name type="scientific">Streptomyces edwardsiae</name>
    <dbReference type="NCBI Taxonomy" id="3075527"/>
    <lineage>
        <taxon>Bacteria</taxon>
        <taxon>Bacillati</taxon>
        <taxon>Actinomycetota</taxon>
        <taxon>Actinomycetes</taxon>
        <taxon>Kitasatosporales</taxon>
        <taxon>Streptomycetaceae</taxon>
        <taxon>Streptomyces</taxon>
    </lineage>
</organism>
<feature type="domain" description="Aminoglycoside phosphotransferase" evidence="1">
    <location>
        <begin position="33"/>
        <end position="219"/>
    </location>
</feature>
<accession>A0ABU2Q0G3</accession>
<dbReference type="RefSeq" id="WP_311646209.1">
    <property type="nucleotide sequence ID" value="NZ_JAVRFA010000032.1"/>
</dbReference>
<dbReference type="EMBL" id="JAVRFA010000032">
    <property type="protein sequence ID" value="MDT0397414.1"/>
    <property type="molecule type" value="Genomic_DNA"/>
</dbReference>
<keyword evidence="3" id="KW-1185">Reference proteome</keyword>
<dbReference type="InterPro" id="IPR002575">
    <property type="entry name" value="Aminoglycoside_PTrfase"/>
</dbReference>
<protein>
    <submittedName>
        <fullName evidence="2">Phosphotransferase</fullName>
    </submittedName>
</protein>
<evidence type="ECO:0000313" key="3">
    <source>
        <dbReference type="Proteomes" id="UP001183881"/>
    </source>
</evidence>
<dbReference type="SUPFAM" id="SSF56112">
    <property type="entry name" value="Protein kinase-like (PK-like)"/>
    <property type="match status" value="1"/>
</dbReference>
<evidence type="ECO:0000259" key="1">
    <source>
        <dbReference type="Pfam" id="PF01636"/>
    </source>
</evidence>